<evidence type="ECO:0000313" key="15">
    <source>
        <dbReference type="Proteomes" id="UP000015101"/>
    </source>
</evidence>
<keyword evidence="15" id="KW-1185">Reference proteome</keyword>
<dbReference type="SMART" id="SM00174">
    <property type="entry name" value="RHO"/>
    <property type="match status" value="1"/>
</dbReference>
<dbReference type="CTD" id="20216183"/>
<dbReference type="NCBIfam" id="TIGR00231">
    <property type="entry name" value="small_GTP"/>
    <property type="match status" value="1"/>
</dbReference>
<dbReference type="AlphaFoldDB" id="T1G535"/>
<accession>T1G535</accession>
<dbReference type="STRING" id="6412.T1G535"/>
<dbReference type="Proteomes" id="UP000015101">
    <property type="component" value="Unassembled WGS sequence"/>
</dbReference>
<dbReference type="GO" id="GO:0006914">
    <property type="term" value="P:autophagy"/>
    <property type="evidence" value="ECO:0007669"/>
    <property type="project" value="UniProtKB-KW"/>
</dbReference>
<dbReference type="Gene3D" id="3.40.50.300">
    <property type="entry name" value="P-loop containing nucleotide triphosphate hydrolases"/>
    <property type="match status" value="1"/>
</dbReference>
<dbReference type="PRINTS" id="PR00449">
    <property type="entry name" value="RASTRNSFRMNG"/>
</dbReference>
<evidence type="ECO:0000256" key="3">
    <source>
        <dbReference type="ARBA" id="ARBA00022475"/>
    </source>
</evidence>
<evidence type="ECO:0000256" key="11">
    <source>
        <dbReference type="ARBA" id="ARBA00023329"/>
    </source>
</evidence>
<dbReference type="GO" id="GO:0005525">
    <property type="term" value="F:GTP binding"/>
    <property type="evidence" value="ECO:0000318"/>
    <property type="project" value="GO_Central"/>
</dbReference>
<evidence type="ECO:0008006" key="16">
    <source>
        <dbReference type="Google" id="ProtNLM"/>
    </source>
</evidence>
<dbReference type="Pfam" id="PF00071">
    <property type="entry name" value="Ras"/>
    <property type="match status" value="1"/>
</dbReference>
<evidence type="ECO:0000256" key="10">
    <source>
        <dbReference type="ARBA" id="ARBA00023289"/>
    </source>
</evidence>
<evidence type="ECO:0000313" key="14">
    <source>
        <dbReference type="EnsemblMetazoa" id="HelroP83286"/>
    </source>
</evidence>
<reference evidence="14" key="3">
    <citation type="submission" date="2015-06" db="UniProtKB">
        <authorList>
            <consortium name="EnsemblMetazoa"/>
        </authorList>
    </citation>
    <scope>IDENTIFICATION</scope>
</reference>
<comment type="similarity">
    <text evidence="2">Belongs to the small GTPase superfamily. Rab family.</text>
</comment>
<dbReference type="SMART" id="SM00173">
    <property type="entry name" value="RAS"/>
    <property type="match status" value="1"/>
</dbReference>
<dbReference type="SMART" id="SM00175">
    <property type="entry name" value="RAB"/>
    <property type="match status" value="1"/>
</dbReference>
<keyword evidence="5" id="KW-0547">Nucleotide-binding</keyword>
<dbReference type="InterPro" id="IPR027417">
    <property type="entry name" value="P-loop_NTPase"/>
</dbReference>
<name>T1G535_HELRO</name>
<dbReference type="RefSeq" id="XP_009021583.1">
    <property type="nucleotide sequence ID" value="XM_009023335.1"/>
</dbReference>
<dbReference type="KEGG" id="hro:HELRODRAFT_83286"/>
<dbReference type="PROSITE" id="PS51421">
    <property type="entry name" value="RAS"/>
    <property type="match status" value="1"/>
</dbReference>
<keyword evidence="10" id="KW-0636">Prenylation</keyword>
<dbReference type="GO" id="GO:0030659">
    <property type="term" value="C:cytoplasmic vesicle membrane"/>
    <property type="evidence" value="ECO:0007669"/>
    <property type="project" value="UniProtKB-SubCell"/>
</dbReference>
<keyword evidence="9" id="KW-0449">Lipoprotein</keyword>
<evidence type="ECO:0000256" key="5">
    <source>
        <dbReference type="ARBA" id="ARBA00022741"/>
    </source>
</evidence>
<organism evidence="14 15">
    <name type="scientific">Helobdella robusta</name>
    <name type="common">Californian leech</name>
    <dbReference type="NCBI Taxonomy" id="6412"/>
    <lineage>
        <taxon>Eukaryota</taxon>
        <taxon>Metazoa</taxon>
        <taxon>Spiralia</taxon>
        <taxon>Lophotrochozoa</taxon>
        <taxon>Annelida</taxon>
        <taxon>Clitellata</taxon>
        <taxon>Hirudinea</taxon>
        <taxon>Rhynchobdellida</taxon>
        <taxon>Glossiphoniidae</taxon>
        <taxon>Helobdella</taxon>
    </lineage>
</organism>
<dbReference type="PROSITE" id="PS51420">
    <property type="entry name" value="RHO"/>
    <property type="match status" value="1"/>
</dbReference>
<keyword evidence="7" id="KW-0342">GTP-binding</keyword>
<dbReference type="OrthoDB" id="9989112at2759"/>
<dbReference type="FunFam" id="3.40.50.300:FF:000358">
    <property type="entry name" value="RAB39B, member RAS oncogene family"/>
    <property type="match status" value="1"/>
</dbReference>
<dbReference type="PANTHER" id="PTHR47979">
    <property type="entry name" value="DRAB11-RELATED"/>
    <property type="match status" value="1"/>
</dbReference>
<dbReference type="EMBL" id="KB096983">
    <property type="protein sequence ID" value="ESO00149.1"/>
    <property type="molecule type" value="Genomic_DNA"/>
</dbReference>
<dbReference type="SMART" id="SM00176">
    <property type="entry name" value="RAN"/>
    <property type="match status" value="1"/>
</dbReference>
<dbReference type="SUPFAM" id="SSF52540">
    <property type="entry name" value="P-loop containing nucleoside triphosphate hydrolases"/>
    <property type="match status" value="1"/>
</dbReference>
<dbReference type="FunCoup" id="T1G535">
    <property type="interactions" value="250"/>
</dbReference>
<dbReference type="OMA" id="HSWLEEA"/>
<reference evidence="13 15" key="2">
    <citation type="journal article" date="2013" name="Nature">
        <title>Insights into bilaterian evolution from three spiralian genomes.</title>
        <authorList>
            <person name="Simakov O."/>
            <person name="Marletaz F."/>
            <person name="Cho S.J."/>
            <person name="Edsinger-Gonzales E."/>
            <person name="Havlak P."/>
            <person name="Hellsten U."/>
            <person name="Kuo D.H."/>
            <person name="Larsson T."/>
            <person name="Lv J."/>
            <person name="Arendt D."/>
            <person name="Savage R."/>
            <person name="Osoegawa K."/>
            <person name="de Jong P."/>
            <person name="Grimwood J."/>
            <person name="Chapman J.A."/>
            <person name="Shapiro H."/>
            <person name="Aerts A."/>
            <person name="Otillar R.P."/>
            <person name="Terry A.Y."/>
            <person name="Boore J.L."/>
            <person name="Grigoriev I.V."/>
            <person name="Lindberg D.R."/>
            <person name="Seaver E.C."/>
            <person name="Weisblat D.A."/>
            <person name="Putnam N.H."/>
            <person name="Rokhsar D.S."/>
        </authorList>
    </citation>
    <scope>NUCLEOTIDE SEQUENCE</scope>
</reference>
<dbReference type="InterPro" id="IPR001806">
    <property type="entry name" value="Small_GTPase"/>
</dbReference>
<dbReference type="GO" id="GO:0005886">
    <property type="term" value="C:plasma membrane"/>
    <property type="evidence" value="ECO:0007669"/>
    <property type="project" value="UniProtKB-SubCell"/>
</dbReference>
<dbReference type="EMBL" id="AMQM01005498">
    <property type="status" value="NOT_ANNOTATED_CDS"/>
    <property type="molecule type" value="Genomic_DNA"/>
</dbReference>
<evidence type="ECO:0000256" key="9">
    <source>
        <dbReference type="ARBA" id="ARBA00023288"/>
    </source>
</evidence>
<gene>
    <name evidence="14" type="primary">20216183</name>
    <name evidence="13" type="ORF">HELRODRAFT_83286</name>
</gene>
<keyword evidence="3" id="KW-1003">Cell membrane</keyword>
<sequence>MEEHIFDYQFRLILVGDSMVGKSSLLRYFTEGIFDDSCEPTMGVDFFARLVDIKPNVRVKLQIWDTAGQERFRSITRSYYRDSVGVLLVYDITRRKTFEHLEGWLEESRLTIVPHKAVYVVVGHKSDVESERQVSFKEGRSFASNNGFHFFETSAVTGNNVEEVFCTIAREIYAKVHKGEYLLSDDWDGVKEGTNLALCQPIKVRETAALKQDHCGGYGSCC</sequence>
<dbReference type="eggNOG" id="KOG0091">
    <property type="taxonomic scope" value="Eukaryota"/>
</dbReference>
<evidence type="ECO:0000256" key="12">
    <source>
        <dbReference type="ARBA" id="ARBA00025701"/>
    </source>
</evidence>
<keyword evidence="4" id="KW-0488">Methylation</keyword>
<evidence type="ECO:0000256" key="2">
    <source>
        <dbReference type="ARBA" id="ARBA00006270"/>
    </source>
</evidence>
<dbReference type="InParanoid" id="T1G535"/>
<keyword evidence="8" id="KW-0472">Membrane</keyword>
<evidence type="ECO:0000256" key="4">
    <source>
        <dbReference type="ARBA" id="ARBA00022481"/>
    </source>
</evidence>
<protein>
    <recommendedName>
        <fullName evidence="16">Ras-related protein Rab-39B</fullName>
    </recommendedName>
</protein>
<evidence type="ECO:0000256" key="7">
    <source>
        <dbReference type="ARBA" id="ARBA00023134"/>
    </source>
</evidence>
<dbReference type="EnsemblMetazoa" id="HelroT83286">
    <property type="protein sequence ID" value="HelroP83286"/>
    <property type="gene ID" value="HelroG83286"/>
</dbReference>
<dbReference type="InterPro" id="IPR005225">
    <property type="entry name" value="Small_GTP-bd"/>
</dbReference>
<comment type="subcellular location">
    <subcellularLocation>
        <location evidence="1">Cell membrane</location>
        <topology evidence="1">Lipid-anchor</topology>
        <orientation evidence="1">Cytoplasmic side</orientation>
    </subcellularLocation>
    <subcellularLocation>
        <location evidence="12">Cytoplasmic vesicle membrane</location>
        <topology evidence="12">Lipid-anchor</topology>
        <orientation evidence="12">Cytoplasmic side</orientation>
    </subcellularLocation>
</comment>
<evidence type="ECO:0000256" key="6">
    <source>
        <dbReference type="ARBA" id="ARBA00023006"/>
    </source>
</evidence>
<keyword evidence="11" id="KW-0968">Cytoplasmic vesicle</keyword>
<dbReference type="HOGENOM" id="CLU_041217_23_1_1"/>
<evidence type="ECO:0000256" key="1">
    <source>
        <dbReference type="ARBA" id="ARBA00004342"/>
    </source>
</evidence>
<reference evidence="15" key="1">
    <citation type="submission" date="2012-12" db="EMBL/GenBank/DDBJ databases">
        <authorList>
            <person name="Hellsten U."/>
            <person name="Grimwood J."/>
            <person name="Chapman J.A."/>
            <person name="Shapiro H."/>
            <person name="Aerts A."/>
            <person name="Otillar R.P."/>
            <person name="Terry A.Y."/>
            <person name="Boore J.L."/>
            <person name="Simakov O."/>
            <person name="Marletaz F."/>
            <person name="Cho S.-J."/>
            <person name="Edsinger-Gonzales E."/>
            <person name="Havlak P."/>
            <person name="Kuo D.-H."/>
            <person name="Larsson T."/>
            <person name="Lv J."/>
            <person name="Arendt D."/>
            <person name="Savage R."/>
            <person name="Osoegawa K."/>
            <person name="de Jong P."/>
            <person name="Lindberg D.R."/>
            <person name="Seaver E.C."/>
            <person name="Weisblat D.A."/>
            <person name="Putnam N.H."/>
            <person name="Grigoriev I.V."/>
            <person name="Rokhsar D.S."/>
        </authorList>
    </citation>
    <scope>NUCLEOTIDE SEQUENCE</scope>
</reference>
<dbReference type="GO" id="GO:0016192">
    <property type="term" value="P:vesicle-mediated transport"/>
    <property type="evidence" value="ECO:0000318"/>
    <property type="project" value="GO_Central"/>
</dbReference>
<proteinExistence type="inferred from homology"/>
<dbReference type="GeneID" id="20216183"/>
<dbReference type="GO" id="GO:0003924">
    <property type="term" value="F:GTPase activity"/>
    <property type="evidence" value="ECO:0000318"/>
    <property type="project" value="GO_Central"/>
</dbReference>
<dbReference type="InterPro" id="IPR050209">
    <property type="entry name" value="Rab_GTPases_membrane_traffic"/>
</dbReference>
<dbReference type="PROSITE" id="PS51419">
    <property type="entry name" value="RAB"/>
    <property type="match status" value="1"/>
</dbReference>
<evidence type="ECO:0000256" key="8">
    <source>
        <dbReference type="ARBA" id="ARBA00023136"/>
    </source>
</evidence>
<evidence type="ECO:0000313" key="13">
    <source>
        <dbReference type="EMBL" id="ESO00149.1"/>
    </source>
</evidence>
<keyword evidence="6" id="KW-0072">Autophagy</keyword>